<dbReference type="EMBL" id="HE965806">
    <property type="protein sequence ID" value="CCJ52923.1"/>
    <property type="molecule type" value="Genomic_DNA"/>
</dbReference>
<proteinExistence type="inferred from homology"/>
<evidence type="ECO:0000256" key="1">
    <source>
        <dbReference type="ARBA" id="ARBA00004651"/>
    </source>
</evidence>
<comment type="similarity">
    <text evidence="7">Belongs to the binding-protein-dependent transport system permease family.</text>
</comment>
<comment type="subcellular location">
    <subcellularLocation>
        <location evidence="1 7">Cell membrane</location>
        <topology evidence="1 7">Multi-pass membrane protein</topology>
    </subcellularLocation>
</comment>
<evidence type="ECO:0000256" key="6">
    <source>
        <dbReference type="ARBA" id="ARBA00023136"/>
    </source>
</evidence>
<dbReference type="Pfam" id="PF19300">
    <property type="entry name" value="BPD_transp_1_N"/>
    <property type="match status" value="1"/>
</dbReference>
<feature type="transmembrane region" description="Helical" evidence="7">
    <location>
        <begin position="7"/>
        <end position="29"/>
    </location>
</feature>
<feature type="transmembrane region" description="Helical" evidence="7">
    <location>
        <begin position="135"/>
        <end position="163"/>
    </location>
</feature>
<feature type="domain" description="ABC transmembrane type-1" evidence="8">
    <location>
        <begin position="96"/>
        <end position="305"/>
    </location>
</feature>
<dbReference type="InterPro" id="IPR035906">
    <property type="entry name" value="MetI-like_sf"/>
</dbReference>
<feature type="transmembrane region" description="Helical" evidence="7">
    <location>
        <begin position="236"/>
        <end position="262"/>
    </location>
</feature>
<evidence type="ECO:0000256" key="3">
    <source>
        <dbReference type="ARBA" id="ARBA00022475"/>
    </source>
</evidence>
<protein>
    <submittedName>
        <fullName evidence="9">Probable inner membrane component of binding-protein-dependent transport system</fullName>
    </submittedName>
</protein>
<name>A0A0C6P3S9_BORBO</name>
<dbReference type="PROSITE" id="PS50928">
    <property type="entry name" value="ABC_TM1"/>
    <property type="match status" value="1"/>
</dbReference>
<dbReference type="CDD" id="cd06261">
    <property type="entry name" value="TM_PBP2"/>
    <property type="match status" value="1"/>
</dbReference>
<dbReference type="InterPro" id="IPR000515">
    <property type="entry name" value="MetI-like"/>
</dbReference>
<sequence length="314" mass="34284">MQILRLLFLRLASAIPVVLVVVTVVFLLVRLTGDPATILAGDMASPEVVASVRADLGLDRPLLGQYAQWLWDLLQGNLGTSIVTKQPVATLIGERLESTLVLSLSALVVTVLLAVPLGVLAAWRHNTLVDRVVMIYAVIGFSLPSFVVGYLLILMFSVWLGWLPVQGYVSITDDIWLAAQHLVLPTLALAIFYMSLISRVTRASVLEVLNEDFVRTAKAKGVPPLRILSQHVLRNAAIPIVTVIGIGLAFLISGVVITESVFNLPGLGRLTIDAVLSRDYPVVQGVILFFACVYILVNLLIDMLYVVIDPRIRY</sequence>
<dbReference type="KEGG" id="bbh:BN112_1005"/>
<evidence type="ECO:0000313" key="10">
    <source>
        <dbReference type="Proteomes" id="UP000007564"/>
    </source>
</evidence>
<dbReference type="OrthoDB" id="9803623at2"/>
<dbReference type="AlphaFoldDB" id="A0A0C6P3S9"/>
<keyword evidence="4 7" id="KW-0812">Transmembrane</keyword>
<keyword evidence="2 7" id="KW-0813">Transport</keyword>
<evidence type="ECO:0000256" key="5">
    <source>
        <dbReference type="ARBA" id="ARBA00022989"/>
    </source>
</evidence>
<keyword evidence="6 7" id="KW-0472">Membrane</keyword>
<evidence type="ECO:0000256" key="2">
    <source>
        <dbReference type="ARBA" id="ARBA00022448"/>
    </source>
</evidence>
<dbReference type="SUPFAM" id="SSF161098">
    <property type="entry name" value="MetI-like"/>
    <property type="match status" value="1"/>
</dbReference>
<keyword evidence="3" id="KW-1003">Cell membrane</keyword>
<evidence type="ECO:0000256" key="4">
    <source>
        <dbReference type="ARBA" id="ARBA00022692"/>
    </source>
</evidence>
<dbReference type="GO" id="GO:0005886">
    <property type="term" value="C:plasma membrane"/>
    <property type="evidence" value="ECO:0007669"/>
    <property type="project" value="UniProtKB-SubCell"/>
</dbReference>
<evidence type="ECO:0000313" key="9">
    <source>
        <dbReference type="EMBL" id="CCJ52923.1"/>
    </source>
</evidence>
<gene>
    <name evidence="9" type="ORF">BN112_1005</name>
</gene>
<dbReference type="Gene3D" id="1.10.3720.10">
    <property type="entry name" value="MetI-like"/>
    <property type="match status" value="1"/>
</dbReference>
<feature type="transmembrane region" description="Helical" evidence="7">
    <location>
        <begin position="282"/>
        <end position="308"/>
    </location>
</feature>
<dbReference type="HOGENOM" id="CLU_036879_0_1_4"/>
<keyword evidence="5 7" id="KW-1133">Transmembrane helix</keyword>
<evidence type="ECO:0000259" key="8">
    <source>
        <dbReference type="PROSITE" id="PS50928"/>
    </source>
</evidence>
<dbReference type="Proteomes" id="UP000007564">
    <property type="component" value="Chromosome"/>
</dbReference>
<reference evidence="9 10" key="1">
    <citation type="journal article" date="2012" name="BMC Genomics">
        <title>Comparative genomics of the classical Bordetella subspecies: the evolution and exchange of virulence-associated diversity amongst closely related pathogens.</title>
        <authorList>
            <person name="Park J."/>
            <person name="Zhang Y."/>
            <person name="Buboltz A.M."/>
            <person name="Zhang X."/>
            <person name="Schuster S.C."/>
            <person name="Ahuja U."/>
            <person name="Liu M."/>
            <person name="Miller J.F."/>
            <person name="Sebaihia M."/>
            <person name="Bentley S.D."/>
            <person name="Parkhill J."/>
            <person name="Harvill E.T."/>
        </authorList>
    </citation>
    <scope>NUCLEOTIDE SEQUENCE [LARGE SCALE GENOMIC DNA]</scope>
    <source>
        <strain evidence="9 10">253</strain>
    </source>
</reference>
<accession>A0A0C6P3S9</accession>
<feature type="transmembrane region" description="Helical" evidence="7">
    <location>
        <begin position="100"/>
        <end position="123"/>
    </location>
</feature>
<organism evidence="9 10">
    <name type="scientific">Bordetella bronchiseptica 253</name>
    <dbReference type="NCBI Taxonomy" id="568707"/>
    <lineage>
        <taxon>Bacteria</taxon>
        <taxon>Pseudomonadati</taxon>
        <taxon>Pseudomonadota</taxon>
        <taxon>Betaproteobacteria</taxon>
        <taxon>Burkholderiales</taxon>
        <taxon>Alcaligenaceae</taxon>
        <taxon>Bordetella</taxon>
    </lineage>
</organism>
<feature type="transmembrane region" description="Helical" evidence="7">
    <location>
        <begin position="175"/>
        <end position="196"/>
    </location>
</feature>
<dbReference type="GO" id="GO:0055085">
    <property type="term" value="P:transmembrane transport"/>
    <property type="evidence" value="ECO:0007669"/>
    <property type="project" value="InterPro"/>
</dbReference>
<dbReference type="Pfam" id="PF00528">
    <property type="entry name" value="BPD_transp_1"/>
    <property type="match status" value="1"/>
</dbReference>
<evidence type="ECO:0000256" key="7">
    <source>
        <dbReference type="RuleBase" id="RU363032"/>
    </source>
</evidence>
<dbReference type="PANTHER" id="PTHR43163:SF3">
    <property type="entry name" value="PEPTIDE ABC TRANSPORTER PERMEASE PROTEIN"/>
    <property type="match status" value="1"/>
</dbReference>
<dbReference type="InterPro" id="IPR045621">
    <property type="entry name" value="BPD_transp_1_N"/>
</dbReference>
<dbReference type="PANTHER" id="PTHR43163">
    <property type="entry name" value="DIPEPTIDE TRANSPORT SYSTEM PERMEASE PROTEIN DPPB-RELATED"/>
    <property type="match status" value="1"/>
</dbReference>